<dbReference type="PROSITE" id="PS50837">
    <property type="entry name" value="NACHT"/>
    <property type="match status" value="1"/>
</dbReference>
<name>A0AAV3XQ81_9CYAN</name>
<dbReference type="Pfam" id="PF22727">
    <property type="entry name" value="NCH2"/>
    <property type="match status" value="1"/>
</dbReference>
<dbReference type="AlphaFoldDB" id="A0AAV3XQ81"/>
<evidence type="ECO:0000313" key="3">
    <source>
        <dbReference type="Proteomes" id="UP001050975"/>
    </source>
</evidence>
<evidence type="ECO:0000313" key="2">
    <source>
        <dbReference type="EMBL" id="GET44120.1"/>
    </source>
</evidence>
<dbReference type="SUPFAM" id="SSF52540">
    <property type="entry name" value="P-loop containing nucleoside triphosphate hydrolases"/>
    <property type="match status" value="1"/>
</dbReference>
<dbReference type="Gene3D" id="3.40.50.300">
    <property type="entry name" value="P-loop containing nucleotide triphosphate hydrolases"/>
    <property type="match status" value="1"/>
</dbReference>
<accession>A0AAV3XQ81</accession>
<dbReference type="Proteomes" id="UP001050975">
    <property type="component" value="Unassembled WGS sequence"/>
</dbReference>
<dbReference type="InterPro" id="IPR007111">
    <property type="entry name" value="NACHT_NTPase"/>
</dbReference>
<dbReference type="PANTHER" id="PTHR46844:SF1">
    <property type="entry name" value="SLR5058 PROTEIN"/>
    <property type="match status" value="1"/>
</dbReference>
<organism evidence="2 3">
    <name type="scientific">Microseira wollei NIES-4236</name>
    <dbReference type="NCBI Taxonomy" id="2530354"/>
    <lineage>
        <taxon>Bacteria</taxon>
        <taxon>Bacillati</taxon>
        <taxon>Cyanobacteriota</taxon>
        <taxon>Cyanophyceae</taxon>
        <taxon>Oscillatoriophycideae</taxon>
        <taxon>Aerosakkonematales</taxon>
        <taxon>Aerosakkonemataceae</taxon>
        <taxon>Microseira</taxon>
    </lineage>
</organism>
<dbReference type="PANTHER" id="PTHR46844">
    <property type="entry name" value="SLR5058 PROTEIN"/>
    <property type="match status" value="1"/>
</dbReference>
<reference evidence="2" key="1">
    <citation type="submission" date="2019-10" db="EMBL/GenBank/DDBJ databases">
        <title>Draft genome sequece of Microseira wollei NIES-4236.</title>
        <authorList>
            <person name="Yamaguchi H."/>
            <person name="Suzuki S."/>
            <person name="Kawachi M."/>
        </authorList>
    </citation>
    <scope>NUCLEOTIDE SEQUENCE</scope>
    <source>
        <strain evidence="2">NIES-4236</strain>
    </source>
</reference>
<keyword evidence="3" id="KW-1185">Reference proteome</keyword>
<gene>
    <name evidence="2" type="ORF">MiSe_89460</name>
</gene>
<evidence type="ECO:0000259" key="1">
    <source>
        <dbReference type="PROSITE" id="PS50837"/>
    </source>
</evidence>
<dbReference type="Pfam" id="PF05729">
    <property type="entry name" value="NACHT"/>
    <property type="match status" value="1"/>
</dbReference>
<dbReference type="InterPro" id="IPR054501">
    <property type="entry name" value="NCH2"/>
</dbReference>
<feature type="domain" description="NACHT" evidence="1">
    <location>
        <begin position="184"/>
        <end position="305"/>
    </location>
</feature>
<sequence length="806" mass="93385">MRVAPACIPQVKLALLRHGFPSQKALAEELGMSRGTTDKFFTGKPVDFRYFVEISQKLGLDWQAIAYIEQNPPIETKLDPIPPQTPQQESLDIDTLVEQVRRRCHDKILLLYSKMQLLDISQPIDLDRLYVDVNILEQITSQRWLEITDLVRGFNPSDDNFDRFGLGKVRQERVPGIEAVKRYDRLMVLGKPGAGKTTFLQHVAIECVQGRFQANRVPIFIRLKDFAKYARERENFRLLDYISREFRCCGISEQQVTEAILTQGRGLILLDGLDEVTDEDENKVVEELQQFSEDYYKNKLIITCRIAASKYRFPGFTYVEVADFNDAQIESFAQKWFVAVARNNVAAGLATAKQFIQKLNRSENQQIRELAITPILLHLTCLVFQSKTDFPSNRSKLYAQGIEILLKRWDETRGIQRDEVYRSLTLPRKKLLLAQIAAITFERGDYFFEQDKIQQLIADYLGTLPNAKTEPDELQMDSEAVLKSIEAQHGLLVERARGIYSFSHLTFQEYFTALEATRKIVSKSEPQALQHLVSYINQKQWREVFLLTAEMLPSADSLLLLMKQEIDELVANDKKLQQFLMWLREKSLSVNATYKPAAVRAFYFALGHGFDLTLARVIDDTFIPVNFLHPDFIFARGLAFERGLTIDLNCALYLDDTDYDFKLPKSYDVHDFFFITHNYQILEYVFSPAFDGIIVSELRQVLQQLKAQLPAPDRDRDKFKQWWQAKGQDWTNKLRSVMIEHRNIGHDWQLIEQHKKLLSQYYDANKLLVDCMNSAANLTFAVRQEIEETLLLPMAEIEKRGSCEDR</sequence>
<dbReference type="InterPro" id="IPR027417">
    <property type="entry name" value="P-loop_NTPase"/>
</dbReference>
<protein>
    <recommendedName>
        <fullName evidence="1">NACHT domain-containing protein</fullName>
    </recommendedName>
</protein>
<dbReference type="EMBL" id="BLAY01000294">
    <property type="protein sequence ID" value="GET44120.1"/>
    <property type="molecule type" value="Genomic_DNA"/>
</dbReference>
<comment type="caution">
    <text evidence="2">The sequence shown here is derived from an EMBL/GenBank/DDBJ whole genome shotgun (WGS) entry which is preliminary data.</text>
</comment>
<proteinExistence type="predicted"/>